<evidence type="ECO:0000259" key="2">
    <source>
        <dbReference type="PROSITE" id="PS51733"/>
    </source>
</evidence>
<dbReference type="PANTHER" id="PTHR12835:SF5">
    <property type="entry name" value="BIOTIN--PROTEIN LIGASE"/>
    <property type="match status" value="1"/>
</dbReference>
<dbReference type="Gene3D" id="3.30.930.10">
    <property type="entry name" value="Bira Bifunctional Protein, Domain 2"/>
    <property type="match status" value="1"/>
</dbReference>
<dbReference type="InterPro" id="IPR004408">
    <property type="entry name" value="Biotin_CoA_COase_ligase"/>
</dbReference>
<proteinExistence type="predicted"/>
<dbReference type="Proteomes" id="UP001500547">
    <property type="component" value="Unassembled WGS sequence"/>
</dbReference>
<dbReference type="InterPro" id="IPR004143">
    <property type="entry name" value="BPL_LPL_catalytic"/>
</dbReference>
<feature type="domain" description="BPL/LPL catalytic" evidence="2">
    <location>
        <begin position="28"/>
        <end position="212"/>
    </location>
</feature>
<dbReference type="InterPro" id="IPR045864">
    <property type="entry name" value="aa-tRNA-synth_II/BPL/LPL"/>
</dbReference>
<dbReference type="PROSITE" id="PS51733">
    <property type="entry name" value="BPL_LPL_CATALYTIC"/>
    <property type="match status" value="1"/>
</dbReference>
<name>A0ABP9QZ38_9RHOO</name>
<protein>
    <recommendedName>
        <fullName evidence="2">BPL/LPL catalytic domain-containing protein</fullName>
    </recommendedName>
</protein>
<reference evidence="4" key="1">
    <citation type="journal article" date="2019" name="Int. J. Syst. Evol. Microbiol.">
        <title>The Global Catalogue of Microorganisms (GCM) 10K type strain sequencing project: providing services to taxonomists for standard genome sequencing and annotation.</title>
        <authorList>
            <consortium name="The Broad Institute Genomics Platform"/>
            <consortium name="The Broad Institute Genome Sequencing Center for Infectious Disease"/>
            <person name="Wu L."/>
            <person name="Ma J."/>
        </authorList>
    </citation>
    <scope>NUCLEOTIDE SEQUENCE [LARGE SCALE GENOMIC DNA]</scope>
    <source>
        <strain evidence="4">JCM 18715</strain>
    </source>
</reference>
<evidence type="ECO:0000313" key="3">
    <source>
        <dbReference type="EMBL" id="GAA5169710.1"/>
    </source>
</evidence>
<sequence>MQAVRSGYSHAMTTVADSSLDFVRLRDLLGASAGRFDVDHVAVCDSTNTRLLERAQRGSGSGTVLVADAQTAGRGRRGRTWVSAPGSSLSFSLLWRFPAAQRLEGLSLAVGLAIVRGLGKLGATGLALKWPNDIWLNGRKLGGVLVEVAQGARGEWATVIGIGLNLRAQPEWVEQIAQPFAALDELSQQAPDREAVLAAILEALLEVLTQFSSHGFVAFVDGWMSYHALLGADVSVEQHGLKRYGRCGAVDALGRLTVDTPEGEMHVFGGEVSLRAT</sequence>
<comment type="caution">
    <text evidence="3">The sequence shown here is derived from an EMBL/GenBank/DDBJ whole genome shotgun (WGS) entry which is preliminary data.</text>
</comment>
<evidence type="ECO:0000313" key="4">
    <source>
        <dbReference type="Proteomes" id="UP001500547"/>
    </source>
</evidence>
<dbReference type="InterPro" id="IPR008988">
    <property type="entry name" value="Transcriptional_repressor_C"/>
</dbReference>
<gene>
    <name evidence="3" type="ORF">GCM10025770_31610</name>
</gene>
<dbReference type="SUPFAM" id="SSF50037">
    <property type="entry name" value="C-terminal domain of transcriptional repressors"/>
    <property type="match status" value="1"/>
</dbReference>
<keyword evidence="4" id="KW-1185">Reference proteome</keyword>
<dbReference type="SUPFAM" id="SSF55681">
    <property type="entry name" value="Class II aaRS and biotin synthetases"/>
    <property type="match status" value="1"/>
</dbReference>
<dbReference type="Pfam" id="PF03099">
    <property type="entry name" value="BPL_LplA_LipB"/>
    <property type="match status" value="1"/>
</dbReference>
<evidence type="ECO:0000256" key="1">
    <source>
        <dbReference type="ARBA" id="ARBA00022598"/>
    </source>
</evidence>
<keyword evidence="1" id="KW-0436">Ligase</keyword>
<organism evidence="3 4">
    <name type="scientific">Viridibacterium curvum</name>
    <dbReference type="NCBI Taxonomy" id="1101404"/>
    <lineage>
        <taxon>Bacteria</taxon>
        <taxon>Pseudomonadati</taxon>
        <taxon>Pseudomonadota</taxon>
        <taxon>Betaproteobacteria</taxon>
        <taxon>Rhodocyclales</taxon>
        <taxon>Rhodocyclaceae</taxon>
        <taxon>Viridibacterium</taxon>
    </lineage>
</organism>
<dbReference type="NCBIfam" id="TIGR00121">
    <property type="entry name" value="birA_ligase"/>
    <property type="match status" value="1"/>
</dbReference>
<dbReference type="CDD" id="cd16442">
    <property type="entry name" value="BPL"/>
    <property type="match status" value="1"/>
</dbReference>
<dbReference type="Gene3D" id="2.30.30.100">
    <property type="match status" value="1"/>
</dbReference>
<dbReference type="EMBL" id="BAABLD010000015">
    <property type="protein sequence ID" value="GAA5169710.1"/>
    <property type="molecule type" value="Genomic_DNA"/>
</dbReference>
<accession>A0ABP9QZ38</accession>
<dbReference type="PANTHER" id="PTHR12835">
    <property type="entry name" value="BIOTIN PROTEIN LIGASE"/>
    <property type="match status" value="1"/>
</dbReference>